<feature type="non-terminal residue" evidence="2">
    <location>
        <position position="95"/>
    </location>
</feature>
<comment type="caution">
    <text evidence="2">The sequence shown here is derived from an EMBL/GenBank/DDBJ whole genome shotgun (WGS) entry which is preliminary data.</text>
</comment>
<feature type="transmembrane region" description="Helical" evidence="1">
    <location>
        <begin position="23"/>
        <end position="43"/>
    </location>
</feature>
<evidence type="ECO:0000256" key="1">
    <source>
        <dbReference type="SAM" id="Phobius"/>
    </source>
</evidence>
<gene>
    <name evidence="2" type="ORF">HaLaN_15748</name>
</gene>
<keyword evidence="1" id="KW-0472">Membrane</keyword>
<dbReference type="AlphaFoldDB" id="A0A699ZJY9"/>
<dbReference type="EMBL" id="BLLF01001373">
    <property type="protein sequence ID" value="GFH18878.1"/>
    <property type="molecule type" value="Genomic_DNA"/>
</dbReference>
<keyword evidence="3" id="KW-1185">Reference proteome</keyword>
<keyword evidence="1" id="KW-0812">Transmembrane</keyword>
<evidence type="ECO:0000313" key="3">
    <source>
        <dbReference type="Proteomes" id="UP000485058"/>
    </source>
</evidence>
<dbReference type="Proteomes" id="UP000485058">
    <property type="component" value="Unassembled WGS sequence"/>
</dbReference>
<name>A0A699ZJY9_HAELA</name>
<protein>
    <submittedName>
        <fullName evidence="2">Uncharacterized protein</fullName>
    </submittedName>
</protein>
<sequence>MCMVEAVGAQGLVSPTLASTLSLAVQAAAAVAMAVAIVMAGSSSCAVTTGIRRATVATTLAPAPARPGGTSSPARSASAAEALRHQLGSWVHIAL</sequence>
<proteinExistence type="predicted"/>
<organism evidence="2 3">
    <name type="scientific">Haematococcus lacustris</name>
    <name type="common">Green alga</name>
    <name type="synonym">Haematococcus pluvialis</name>
    <dbReference type="NCBI Taxonomy" id="44745"/>
    <lineage>
        <taxon>Eukaryota</taxon>
        <taxon>Viridiplantae</taxon>
        <taxon>Chlorophyta</taxon>
        <taxon>core chlorophytes</taxon>
        <taxon>Chlorophyceae</taxon>
        <taxon>CS clade</taxon>
        <taxon>Chlamydomonadales</taxon>
        <taxon>Haematococcaceae</taxon>
        <taxon>Haematococcus</taxon>
    </lineage>
</organism>
<evidence type="ECO:0000313" key="2">
    <source>
        <dbReference type="EMBL" id="GFH18878.1"/>
    </source>
</evidence>
<reference evidence="2 3" key="1">
    <citation type="submission" date="2020-02" db="EMBL/GenBank/DDBJ databases">
        <title>Draft genome sequence of Haematococcus lacustris strain NIES-144.</title>
        <authorList>
            <person name="Morimoto D."/>
            <person name="Nakagawa S."/>
            <person name="Yoshida T."/>
            <person name="Sawayama S."/>
        </authorList>
    </citation>
    <scope>NUCLEOTIDE SEQUENCE [LARGE SCALE GENOMIC DNA]</scope>
    <source>
        <strain evidence="2 3">NIES-144</strain>
    </source>
</reference>
<accession>A0A699ZJY9</accession>
<keyword evidence="1" id="KW-1133">Transmembrane helix</keyword>